<organism evidence="2 3">
    <name type="scientific">Caballeronia novacaledonica</name>
    <dbReference type="NCBI Taxonomy" id="1544861"/>
    <lineage>
        <taxon>Bacteria</taxon>
        <taxon>Pseudomonadati</taxon>
        <taxon>Pseudomonadota</taxon>
        <taxon>Betaproteobacteria</taxon>
        <taxon>Burkholderiales</taxon>
        <taxon>Burkholderiaceae</taxon>
        <taxon>Caballeronia</taxon>
    </lineage>
</organism>
<dbReference type="Proteomes" id="UP001055111">
    <property type="component" value="Unassembled WGS sequence"/>
</dbReference>
<dbReference type="GO" id="GO:0003677">
    <property type="term" value="F:DNA binding"/>
    <property type="evidence" value="ECO:0007669"/>
    <property type="project" value="InterPro"/>
</dbReference>
<sequence length="61" mass="6619">MGTVVTGTLNSGTIVDAALIVAPSSTKNKDKTRDPEMHQTRKGRQWYFGMKLHIGVDSQSG</sequence>
<dbReference type="Pfam" id="PF01609">
    <property type="entry name" value="DDE_Tnp_1"/>
    <property type="match status" value="1"/>
</dbReference>
<feature type="domain" description="Transposase IS4-like" evidence="1">
    <location>
        <begin position="11"/>
        <end position="61"/>
    </location>
</feature>
<protein>
    <recommendedName>
        <fullName evidence="1">Transposase IS4-like domain-containing protein</fullName>
    </recommendedName>
</protein>
<dbReference type="InterPro" id="IPR002559">
    <property type="entry name" value="Transposase_11"/>
</dbReference>
<evidence type="ECO:0000313" key="3">
    <source>
        <dbReference type="Proteomes" id="UP001055111"/>
    </source>
</evidence>
<dbReference type="GO" id="GO:0004803">
    <property type="term" value="F:transposase activity"/>
    <property type="evidence" value="ECO:0007669"/>
    <property type="project" value="InterPro"/>
</dbReference>
<name>A0AA37IEB9_9BURK</name>
<dbReference type="AlphaFoldDB" id="A0AA37IEB9"/>
<dbReference type="EMBL" id="BPUS01000015">
    <property type="protein sequence ID" value="GJH28270.1"/>
    <property type="molecule type" value="Genomic_DNA"/>
</dbReference>
<reference evidence="2" key="1">
    <citation type="submission" date="2022-09" db="EMBL/GenBank/DDBJ databases">
        <title>Isolation and characterization of 3-chlorobenzoate degrading bacteria from soils in Shizuoka.</title>
        <authorList>
            <person name="Ifat A."/>
            <person name="Ogawa N."/>
            <person name="Kimbara K."/>
            <person name="Moriuchi R."/>
            <person name="Dohra H."/>
            <person name="Shintani M."/>
        </authorList>
    </citation>
    <scope>NUCLEOTIDE SEQUENCE</scope>
    <source>
        <strain evidence="2">19CS4-2</strain>
    </source>
</reference>
<comment type="caution">
    <text evidence="2">The sequence shown here is derived from an EMBL/GenBank/DDBJ whole genome shotgun (WGS) entry which is preliminary data.</text>
</comment>
<gene>
    <name evidence="2" type="ORF">CBA19CS42_27160</name>
</gene>
<evidence type="ECO:0000313" key="2">
    <source>
        <dbReference type="EMBL" id="GJH28270.1"/>
    </source>
</evidence>
<evidence type="ECO:0000259" key="1">
    <source>
        <dbReference type="Pfam" id="PF01609"/>
    </source>
</evidence>
<proteinExistence type="predicted"/>
<dbReference type="GO" id="GO:0006313">
    <property type="term" value="P:DNA transposition"/>
    <property type="evidence" value="ECO:0007669"/>
    <property type="project" value="InterPro"/>
</dbReference>
<dbReference type="PANTHER" id="PTHR35604:SF2">
    <property type="entry name" value="TRANSPOSASE INSH FOR INSERTION SEQUENCE ELEMENT IS5A-RELATED"/>
    <property type="match status" value="1"/>
</dbReference>
<accession>A0AA37IEB9</accession>
<dbReference type="PANTHER" id="PTHR35604">
    <property type="entry name" value="TRANSPOSASE INSH FOR INSERTION SEQUENCE ELEMENT IS5A-RELATED"/>
    <property type="match status" value="1"/>
</dbReference>